<organism evidence="1 2">
    <name type="scientific">Rhododendron molle</name>
    <name type="common">Chinese azalea</name>
    <name type="synonym">Azalea mollis</name>
    <dbReference type="NCBI Taxonomy" id="49168"/>
    <lineage>
        <taxon>Eukaryota</taxon>
        <taxon>Viridiplantae</taxon>
        <taxon>Streptophyta</taxon>
        <taxon>Embryophyta</taxon>
        <taxon>Tracheophyta</taxon>
        <taxon>Spermatophyta</taxon>
        <taxon>Magnoliopsida</taxon>
        <taxon>eudicotyledons</taxon>
        <taxon>Gunneridae</taxon>
        <taxon>Pentapetalae</taxon>
        <taxon>asterids</taxon>
        <taxon>Ericales</taxon>
        <taxon>Ericaceae</taxon>
        <taxon>Ericoideae</taxon>
        <taxon>Rhodoreae</taxon>
        <taxon>Rhododendron</taxon>
    </lineage>
</organism>
<keyword evidence="2" id="KW-1185">Reference proteome</keyword>
<comment type="caution">
    <text evidence="1">The sequence shown here is derived from an EMBL/GenBank/DDBJ whole genome shotgun (WGS) entry which is preliminary data.</text>
</comment>
<name>A0ACC0NWF6_RHOML</name>
<sequence>MEPPGLLFYPTLGSGFFASFFHRSTPPRLLSPPSTPSVLSLIPFYSFQLGVVFWGWQPCPTLARPPPCPPPTIISTASLSMALPNHLPLSLPLPPLPLRPATTSHFPLLVRVPVWAVDEMTLGDLGPPTQ</sequence>
<dbReference type="Proteomes" id="UP001062846">
    <property type="component" value="Chromosome 5"/>
</dbReference>
<protein>
    <submittedName>
        <fullName evidence="1">Uncharacterized protein</fullName>
    </submittedName>
</protein>
<dbReference type="EMBL" id="CM046392">
    <property type="protein sequence ID" value="KAI8557226.1"/>
    <property type="molecule type" value="Genomic_DNA"/>
</dbReference>
<accession>A0ACC0NWF6</accession>
<evidence type="ECO:0000313" key="1">
    <source>
        <dbReference type="EMBL" id="KAI8557226.1"/>
    </source>
</evidence>
<reference evidence="1" key="1">
    <citation type="submission" date="2022-02" db="EMBL/GenBank/DDBJ databases">
        <title>Plant Genome Project.</title>
        <authorList>
            <person name="Zhang R.-G."/>
        </authorList>
    </citation>
    <scope>NUCLEOTIDE SEQUENCE</scope>
    <source>
        <strain evidence="1">AT1</strain>
    </source>
</reference>
<evidence type="ECO:0000313" key="2">
    <source>
        <dbReference type="Proteomes" id="UP001062846"/>
    </source>
</evidence>
<proteinExistence type="predicted"/>
<gene>
    <name evidence="1" type="ORF">RHMOL_Rhmol05G0320100</name>
</gene>